<dbReference type="EMBL" id="KZ819330">
    <property type="protein sequence ID" value="PWN19816.1"/>
    <property type="molecule type" value="Genomic_DNA"/>
</dbReference>
<gene>
    <name evidence="8" type="ORF">BCV69DRAFT_278070</name>
</gene>
<keyword evidence="3" id="KW-0238">DNA-binding</keyword>
<feature type="compositionally biased region" description="Polar residues" evidence="6">
    <location>
        <begin position="78"/>
        <end position="95"/>
    </location>
</feature>
<feature type="compositionally biased region" description="Polar residues" evidence="6">
    <location>
        <begin position="450"/>
        <end position="459"/>
    </location>
</feature>
<evidence type="ECO:0000256" key="4">
    <source>
        <dbReference type="ARBA" id="ARBA00023242"/>
    </source>
</evidence>
<feature type="compositionally biased region" description="Polar residues" evidence="6">
    <location>
        <begin position="145"/>
        <end position="157"/>
    </location>
</feature>
<feature type="compositionally biased region" description="Polar residues" evidence="6">
    <location>
        <begin position="375"/>
        <end position="391"/>
    </location>
</feature>
<feature type="domain" description="HSF-type DNA-binding" evidence="7">
    <location>
        <begin position="670"/>
        <end position="816"/>
    </location>
</feature>
<feature type="compositionally biased region" description="Low complexity" evidence="6">
    <location>
        <begin position="39"/>
        <end position="51"/>
    </location>
</feature>
<protein>
    <recommendedName>
        <fullName evidence="7">HSF-type DNA-binding domain-containing protein</fullName>
    </recommendedName>
</protein>
<feature type="compositionally biased region" description="Polar residues" evidence="6">
    <location>
        <begin position="500"/>
        <end position="515"/>
    </location>
</feature>
<feature type="compositionally biased region" description="Gly residues" evidence="6">
    <location>
        <begin position="823"/>
        <end position="849"/>
    </location>
</feature>
<feature type="compositionally biased region" description="Low complexity" evidence="6">
    <location>
        <begin position="621"/>
        <end position="641"/>
    </location>
</feature>
<dbReference type="SUPFAM" id="SSF46785">
    <property type="entry name" value="Winged helix' DNA-binding domain"/>
    <property type="match status" value="1"/>
</dbReference>
<evidence type="ECO:0000256" key="6">
    <source>
        <dbReference type="SAM" id="MobiDB-lite"/>
    </source>
</evidence>
<name>A0A316U3E0_9BASI</name>
<feature type="compositionally biased region" description="Polar residues" evidence="6">
    <location>
        <begin position="355"/>
        <end position="364"/>
    </location>
</feature>
<keyword evidence="4" id="KW-0539">Nucleus</keyword>
<evidence type="ECO:0000256" key="2">
    <source>
        <dbReference type="ARBA" id="ARBA00006403"/>
    </source>
</evidence>
<feature type="compositionally biased region" description="Acidic residues" evidence="6">
    <location>
        <begin position="545"/>
        <end position="573"/>
    </location>
</feature>
<feature type="compositionally biased region" description="Low complexity" evidence="6">
    <location>
        <begin position="417"/>
        <end position="444"/>
    </location>
</feature>
<dbReference type="Gene3D" id="1.10.10.10">
    <property type="entry name" value="Winged helix-like DNA-binding domain superfamily/Winged helix DNA-binding domain"/>
    <property type="match status" value="1"/>
</dbReference>
<dbReference type="OrthoDB" id="60033at2759"/>
<feature type="compositionally biased region" description="Polar residues" evidence="6">
    <location>
        <begin position="242"/>
        <end position="254"/>
    </location>
</feature>
<dbReference type="RefSeq" id="XP_025346976.1">
    <property type="nucleotide sequence ID" value="XM_025491191.1"/>
</dbReference>
<feature type="compositionally biased region" description="Low complexity" evidence="6">
    <location>
        <begin position="67"/>
        <end position="77"/>
    </location>
</feature>
<accession>A0A316U3E0</accession>
<evidence type="ECO:0000256" key="1">
    <source>
        <dbReference type="ARBA" id="ARBA00004123"/>
    </source>
</evidence>
<dbReference type="AlphaFoldDB" id="A0A316U3E0"/>
<feature type="region of interest" description="Disordered" evidence="6">
    <location>
        <begin position="587"/>
        <end position="654"/>
    </location>
</feature>
<evidence type="ECO:0000256" key="3">
    <source>
        <dbReference type="ARBA" id="ARBA00023125"/>
    </source>
</evidence>
<dbReference type="GO" id="GO:0005634">
    <property type="term" value="C:nucleus"/>
    <property type="evidence" value="ECO:0007669"/>
    <property type="project" value="UniProtKB-SubCell"/>
</dbReference>
<dbReference type="GO" id="GO:0003700">
    <property type="term" value="F:DNA-binding transcription factor activity"/>
    <property type="evidence" value="ECO:0007669"/>
    <property type="project" value="InterPro"/>
</dbReference>
<feature type="compositionally biased region" description="Polar residues" evidence="6">
    <location>
        <begin position="195"/>
        <end position="206"/>
    </location>
</feature>
<dbReference type="GeneID" id="37012925"/>
<feature type="region of interest" description="Disordered" evidence="6">
    <location>
        <begin position="242"/>
        <end position="573"/>
    </location>
</feature>
<feature type="compositionally biased region" description="Low complexity" evidence="6">
    <location>
        <begin position="10"/>
        <end position="20"/>
    </location>
</feature>
<sequence length="849" mass="88279">MAATINPVQSTDSASSTSSTIRAKSPLRQNGFAVAHLPSSSSTSNTHNHTSGMTANGDHNPTGQYLSRSRTTTGSSTITLKPQSHSRPPTHSTGAMGNGGSADSDGDVEMEEGGASAGADQYSSSSQQPLPIPRVQEPRSVETRAGTTASQTPSDLSTPPDVVARGHHGSEVGLKTPSSSSSASRSGGVKLPPLSSMSPSFASTHRVSAHWSPSRGSDPHLYSISSGSFSYSSVKPYLSTSFRTSAERSGSAQVDDQDDEDLDDDVFGHTSGGLVLQDPNPGYSSRGRARGAAGAPGDLEGEGDMAGVFSFSSPYLRPQSADDHVPGLPPSPPESHARSSSKQRGAPPPDRVLSPSWTAKSLQRMTIGGGGVEMTPSTSVGAGSSSNTPGSSGVGANRRYDRTARPSHMHHPHSYAHSHSAFSKSLPSGSAQAARRLSSSRLPRPAMPPTSVSAYSTSPGGAATFGSATLYSRSPSNNSPYARSPGTGVGFAGGLRPSPYHTSSSSRVAGVNTTYAMDVPRGRERSRSRQRWAIPRPEANRAYGEDDEGEEDDDDETDDEMMLPGQVDDDIDVDHDSDARTARPRMAAIGIAGSSPRNDQRRFAPSSMPNYAAPVSSNRLSGGAHPPSAAGAAAAKASYASEVDDDGTGPAPDEMTEVSLIRDRLGGAANCAAFIAKLWFLVTRPGRYGRYLHWNTTGSTVILTTDPDISNEFASEVLPRLWNHANYSSFIRQMNLYGFQRLPSSRILEGAEVQAAHEAGLKAFGSATSAASSGGEQTNSINEFSTAQQLYGPHSSFLHPKFVRGREDLLPMLKPRNAKKPKAGGGGGVGGAAGAGGGGAGGVEGGDDE</sequence>
<feature type="region of interest" description="Disordered" evidence="6">
    <location>
        <begin position="815"/>
        <end position="849"/>
    </location>
</feature>
<dbReference type="SMART" id="SM00415">
    <property type="entry name" value="HSF"/>
    <property type="match status" value="1"/>
</dbReference>
<evidence type="ECO:0000259" key="7">
    <source>
        <dbReference type="SMART" id="SM00415"/>
    </source>
</evidence>
<dbReference type="PANTHER" id="PTHR10015:SF427">
    <property type="entry name" value="HEAT SHOCK FACTOR PROTEIN"/>
    <property type="match status" value="1"/>
</dbReference>
<feature type="compositionally biased region" description="Basic residues" evidence="6">
    <location>
        <begin position="405"/>
        <end position="416"/>
    </location>
</feature>
<keyword evidence="9" id="KW-1185">Reference proteome</keyword>
<dbReference type="InterPro" id="IPR000232">
    <property type="entry name" value="HSF_DNA-bd"/>
</dbReference>
<dbReference type="STRING" id="1684307.A0A316U3E0"/>
<organism evidence="8 9">
    <name type="scientific">Pseudomicrostroma glucosiphilum</name>
    <dbReference type="NCBI Taxonomy" id="1684307"/>
    <lineage>
        <taxon>Eukaryota</taxon>
        <taxon>Fungi</taxon>
        <taxon>Dikarya</taxon>
        <taxon>Basidiomycota</taxon>
        <taxon>Ustilaginomycotina</taxon>
        <taxon>Exobasidiomycetes</taxon>
        <taxon>Microstromatales</taxon>
        <taxon>Microstromatales incertae sedis</taxon>
        <taxon>Pseudomicrostroma</taxon>
    </lineage>
</organism>
<feature type="compositionally biased region" description="Acidic residues" evidence="6">
    <location>
        <begin position="255"/>
        <end position="265"/>
    </location>
</feature>
<dbReference type="InterPro" id="IPR036390">
    <property type="entry name" value="WH_DNA-bd_sf"/>
</dbReference>
<dbReference type="InterPro" id="IPR036388">
    <property type="entry name" value="WH-like_DNA-bd_sf"/>
</dbReference>
<evidence type="ECO:0000313" key="9">
    <source>
        <dbReference type="Proteomes" id="UP000245942"/>
    </source>
</evidence>
<dbReference type="PANTHER" id="PTHR10015">
    <property type="entry name" value="HEAT SHOCK TRANSCRIPTION FACTOR"/>
    <property type="match status" value="1"/>
</dbReference>
<dbReference type="Pfam" id="PF00447">
    <property type="entry name" value="HSF_DNA-bind"/>
    <property type="match status" value="1"/>
</dbReference>
<evidence type="ECO:0000313" key="8">
    <source>
        <dbReference type="EMBL" id="PWN19816.1"/>
    </source>
</evidence>
<dbReference type="Proteomes" id="UP000245942">
    <property type="component" value="Unassembled WGS sequence"/>
</dbReference>
<feature type="compositionally biased region" description="Polar residues" evidence="6">
    <location>
        <begin position="466"/>
        <end position="481"/>
    </location>
</feature>
<reference evidence="8 9" key="1">
    <citation type="journal article" date="2018" name="Mol. Biol. Evol.">
        <title>Broad Genomic Sampling Reveals a Smut Pathogenic Ancestry of the Fungal Clade Ustilaginomycotina.</title>
        <authorList>
            <person name="Kijpornyongpan T."/>
            <person name="Mondo S.J."/>
            <person name="Barry K."/>
            <person name="Sandor L."/>
            <person name="Lee J."/>
            <person name="Lipzen A."/>
            <person name="Pangilinan J."/>
            <person name="LaButti K."/>
            <person name="Hainaut M."/>
            <person name="Henrissat B."/>
            <person name="Grigoriev I.V."/>
            <person name="Spatafora J.W."/>
            <person name="Aime M.C."/>
        </authorList>
    </citation>
    <scope>NUCLEOTIDE SEQUENCE [LARGE SCALE GENOMIC DNA]</scope>
    <source>
        <strain evidence="8 9">MCA 4718</strain>
    </source>
</reference>
<feature type="region of interest" description="Disordered" evidence="6">
    <location>
        <begin position="1"/>
        <end position="225"/>
    </location>
</feature>
<evidence type="ECO:0000256" key="5">
    <source>
        <dbReference type="RuleBase" id="RU004020"/>
    </source>
</evidence>
<proteinExistence type="inferred from homology"/>
<comment type="similarity">
    <text evidence="2 5">Belongs to the HSF family.</text>
</comment>
<dbReference type="GO" id="GO:0043565">
    <property type="term" value="F:sequence-specific DNA binding"/>
    <property type="evidence" value="ECO:0007669"/>
    <property type="project" value="InterPro"/>
</dbReference>
<comment type="subcellular location">
    <subcellularLocation>
        <location evidence="1">Nucleus</location>
    </subcellularLocation>
</comment>
<feature type="compositionally biased region" description="Polar residues" evidence="6">
    <location>
        <begin position="52"/>
        <end position="66"/>
    </location>
</feature>